<feature type="region of interest" description="Disordered" evidence="1">
    <location>
        <begin position="65"/>
        <end position="88"/>
    </location>
</feature>
<proteinExistence type="predicted"/>
<organism evidence="2 3">
    <name type="scientific">Verticillium longisporum</name>
    <name type="common">Verticillium dahliae var. longisporum</name>
    <dbReference type="NCBI Taxonomy" id="100787"/>
    <lineage>
        <taxon>Eukaryota</taxon>
        <taxon>Fungi</taxon>
        <taxon>Dikarya</taxon>
        <taxon>Ascomycota</taxon>
        <taxon>Pezizomycotina</taxon>
        <taxon>Sordariomycetes</taxon>
        <taxon>Hypocreomycetidae</taxon>
        <taxon>Glomerellales</taxon>
        <taxon>Plectosphaerellaceae</taxon>
        <taxon>Verticillium</taxon>
    </lineage>
</organism>
<feature type="region of interest" description="Disordered" evidence="1">
    <location>
        <begin position="1"/>
        <end position="36"/>
    </location>
</feature>
<accession>A0A8I2Z734</accession>
<dbReference type="Proteomes" id="UP000689129">
    <property type="component" value="Unassembled WGS sequence"/>
</dbReference>
<comment type="caution">
    <text evidence="2">The sequence shown here is derived from an EMBL/GenBank/DDBJ whole genome shotgun (WGS) entry which is preliminary data.</text>
</comment>
<name>A0A8I2Z734_VERLO</name>
<feature type="compositionally biased region" description="Basic and acidic residues" evidence="1">
    <location>
        <begin position="14"/>
        <end position="24"/>
    </location>
</feature>
<sequence>MLSEAPETQAPAQNHDHPAEDHPTGDSTANGDHDGRIDARLTHLECRVRILARLLEKQITSQAKASYEMAEPFQMQARTSGFKKQEHE</sequence>
<dbReference type="EMBL" id="JAEMWZ010000400">
    <property type="protein sequence ID" value="KAG7119426.1"/>
    <property type="molecule type" value="Genomic_DNA"/>
</dbReference>
<gene>
    <name evidence="2" type="ORF">HYQ45_015073</name>
</gene>
<reference evidence="2" key="1">
    <citation type="journal article" date="2021" name="Mol. Plant Pathol.">
        <title>A 20-kb lineage-specific genomic region tames virulence in pathogenic amphidiploid Verticillium longisporum.</title>
        <authorList>
            <person name="Harting R."/>
            <person name="Starke J."/>
            <person name="Kusch H."/>
            <person name="Poggeler S."/>
            <person name="Maurus I."/>
            <person name="Schluter R."/>
            <person name="Landesfeind M."/>
            <person name="Bulla I."/>
            <person name="Nowrousian M."/>
            <person name="de Jonge R."/>
            <person name="Stahlhut G."/>
            <person name="Hoff K.J."/>
            <person name="Asshauer K.P."/>
            <person name="Thurmer A."/>
            <person name="Stanke M."/>
            <person name="Daniel R."/>
            <person name="Morgenstern B."/>
            <person name="Thomma B.P.H.J."/>
            <person name="Kronstad J.W."/>
            <person name="Braus-Stromeyer S.A."/>
            <person name="Braus G.H."/>
        </authorList>
    </citation>
    <scope>NUCLEOTIDE SEQUENCE</scope>
    <source>
        <strain evidence="2">Vl32</strain>
    </source>
</reference>
<evidence type="ECO:0000256" key="1">
    <source>
        <dbReference type="SAM" id="MobiDB-lite"/>
    </source>
</evidence>
<dbReference type="AlphaFoldDB" id="A0A8I2Z734"/>
<evidence type="ECO:0000313" key="2">
    <source>
        <dbReference type="EMBL" id="KAG7119426.1"/>
    </source>
</evidence>
<protein>
    <submittedName>
        <fullName evidence="2">Uncharacterized protein</fullName>
    </submittedName>
</protein>
<evidence type="ECO:0000313" key="3">
    <source>
        <dbReference type="Proteomes" id="UP000689129"/>
    </source>
</evidence>